<evidence type="ECO:0008006" key="4">
    <source>
        <dbReference type="Google" id="ProtNLM"/>
    </source>
</evidence>
<feature type="compositionally biased region" description="Basic and acidic residues" evidence="1">
    <location>
        <begin position="289"/>
        <end position="308"/>
    </location>
</feature>
<name>A0A1Y1JQW4_PLAGO</name>
<evidence type="ECO:0000313" key="3">
    <source>
        <dbReference type="Proteomes" id="UP000195521"/>
    </source>
</evidence>
<reference evidence="3" key="1">
    <citation type="submission" date="2017-04" db="EMBL/GenBank/DDBJ databases">
        <title>Plasmodium gonderi genome.</title>
        <authorList>
            <person name="Arisue N."/>
            <person name="Honma H."/>
            <person name="Kawai S."/>
            <person name="Tougan T."/>
            <person name="Tanabe K."/>
            <person name="Horii T."/>
        </authorList>
    </citation>
    <scope>NUCLEOTIDE SEQUENCE [LARGE SCALE GENOMIC DNA]</scope>
    <source>
        <strain evidence="3">ATCC 30045</strain>
    </source>
</reference>
<protein>
    <recommendedName>
        <fullName evidence="4">Variable surface protein</fullName>
    </recommendedName>
</protein>
<feature type="compositionally biased region" description="Basic and acidic residues" evidence="1">
    <location>
        <begin position="368"/>
        <end position="386"/>
    </location>
</feature>
<feature type="region of interest" description="Disordered" evidence="1">
    <location>
        <begin position="287"/>
        <end position="315"/>
    </location>
</feature>
<gene>
    <name evidence="2" type="ORF">PGO_146950</name>
</gene>
<accession>A0A1Y1JQW4</accession>
<dbReference type="AlphaFoldDB" id="A0A1Y1JQW4"/>
<feature type="region of interest" description="Disordered" evidence="1">
    <location>
        <begin position="368"/>
        <end position="409"/>
    </location>
</feature>
<proteinExistence type="predicted"/>
<evidence type="ECO:0000256" key="1">
    <source>
        <dbReference type="SAM" id="MobiDB-lite"/>
    </source>
</evidence>
<keyword evidence="3" id="KW-1185">Reference proteome</keyword>
<comment type="caution">
    <text evidence="2">The sequence shown here is derived from an EMBL/GenBank/DDBJ whole genome shotgun (WGS) entry which is preliminary data.</text>
</comment>
<dbReference type="OrthoDB" id="387275at2759"/>
<dbReference type="GeneID" id="39750643"/>
<dbReference type="EMBL" id="BDQF01000015">
    <property type="protein sequence ID" value="GAW83895.1"/>
    <property type="molecule type" value="Genomic_DNA"/>
</dbReference>
<sequence length="421" mass="49326">MFPLYIAELKFRHVKTFPTYKSKLEEIERFSSISYYTTDPIATSCKSNGEAYVIPILFTDLCIKLNKYFHYYTNLKAIDSKHYEYINYWLNKKKKVANGNVLYEKILSGDKSLNILYNSVSPLNDEYQSKFHHLSDEVVRKIDILNELNEQYLFFITKKKIGETFHTDLCDYLRKFANKYNEEVRKCFNNFDNKYCKELIEFKIRYNKYANYIKTCDNINPLTSIPGAQDYELAALKKYSLIEDDSSNSVVNILINVAKVLGGVAVLFLIVKYAPLKSLRGSRKRKKKKDYDHISKDKSYQGRSRGEESYGGGSYGGGSYGHGSYGIESYMDDSYGNGSYGDNSYGYASHGYESYGYKSYGDGINRDGSYRNRSYQDRSYQDRSYQDRSNQNDSYYYEEEDPREYNRRYNIQYRSAGEYDY</sequence>
<dbReference type="RefSeq" id="XP_028546484.1">
    <property type="nucleotide sequence ID" value="XM_028690683.1"/>
</dbReference>
<evidence type="ECO:0000313" key="2">
    <source>
        <dbReference type="EMBL" id="GAW83895.1"/>
    </source>
</evidence>
<organism evidence="2 3">
    <name type="scientific">Plasmodium gonderi</name>
    <dbReference type="NCBI Taxonomy" id="77519"/>
    <lineage>
        <taxon>Eukaryota</taxon>
        <taxon>Sar</taxon>
        <taxon>Alveolata</taxon>
        <taxon>Apicomplexa</taxon>
        <taxon>Aconoidasida</taxon>
        <taxon>Haemosporida</taxon>
        <taxon>Plasmodiidae</taxon>
        <taxon>Plasmodium</taxon>
        <taxon>Plasmodium (Plasmodium)</taxon>
    </lineage>
</organism>
<dbReference type="Proteomes" id="UP000195521">
    <property type="component" value="Unassembled WGS sequence"/>
</dbReference>